<dbReference type="STRING" id="754476.Q7A_1545"/>
<keyword evidence="3" id="KW-1185">Reference proteome</keyword>
<keyword evidence="1" id="KW-0812">Transmembrane</keyword>
<dbReference type="PATRIC" id="fig|754476.3.peg.1525"/>
<dbReference type="OrthoDB" id="7067387at2"/>
<feature type="transmembrane region" description="Helical" evidence="1">
    <location>
        <begin position="27"/>
        <end position="50"/>
    </location>
</feature>
<dbReference type="eggNOG" id="COG2165">
    <property type="taxonomic scope" value="Bacteria"/>
</dbReference>
<proteinExistence type="predicted"/>
<dbReference type="NCBIfam" id="TIGR02532">
    <property type="entry name" value="IV_pilin_GFxxxE"/>
    <property type="match status" value="1"/>
</dbReference>
<dbReference type="KEGG" id="mej:Q7A_1545"/>
<dbReference type="AlphaFoldDB" id="I1XJ02"/>
<evidence type="ECO:0000256" key="1">
    <source>
        <dbReference type="SAM" id="Phobius"/>
    </source>
</evidence>
<dbReference type="Proteomes" id="UP000009144">
    <property type="component" value="Chromosome"/>
</dbReference>
<accession>I1XJ02</accession>
<evidence type="ECO:0008006" key="4">
    <source>
        <dbReference type="Google" id="ProtNLM"/>
    </source>
</evidence>
<reference evidence="2 3" key="2">
    <citation type="journal article" date="2013" name="Int. J. Syst. Evol. Microbiol.">
        <title>Methylophaga nitratireducenticrescens sp. nov. and Methylophaga frappieri sp. nov., isolated from the biofilm of the methanol-fed denitrification system treating the seawater at the Montreal Biodome.</title>
        <authorList>
            <person name="Villeneuve C."/>
            <person name="Martineau C."/>
            <person name="Mauffrey F."/>
            <person name="Villemur R."/>
        </authorList>
    </citation>
    <scope>NUCLEOTIDE SEQUENCE [LARGE SCALE GENOMIC DNA]</scope>
    <source>
        <strain evidence="2 3">JAM1</strain>
    </source>
</reference>
<protein>
    <recommendedName>
        <fullName evidence="4">Prepilin-type N-terminal cleavage/methylation domain-containing protein</fullName>
    </recommendedName>
</protein>
<keyword evidence="1" id="KW-1133">Transmembrane helix</keyword>
<dbReference type="InterPro" id="IPR012902">
    <property type="entry name" value="N_methyl_site"/>
</dbReference>
<keyword evidence="1" id="KW-0472">Membrane</keyword>
<gene>
    <name evidence="2" type="ordered locus">Q7A_1545</name>
</gene>
<dbReference type="SUPFAM" id="SSF54523">
    <property type="entry name" value="Pili subunits"/>
    <property type="match status" value="1"/>
</dbReference>
<dbReference type="RefSeq" id="WP_014706744.1">
    <property type="nucleotide sequence ID" value="NC_017857.3"/>
</dbReference>
<dbReference type="Pfam" id="PF07963">
    <property type="entry name" value="N_methyl"/>
    <property type="match status" value="1"/>
</dbReference>
<reference evidence="2 3" key="1">
    <citation type="journal article" date="2012" name="J. Bacteriol.">
        <title>Complete genome sequences of Methylophaga sp. strain JAM1 and Methylophaga sp. strain JAM7.</title>
        <authorList>
            <person name="Villeneuve C."/>
            <person name="Martineau C."/>
            <person name="Mauffrey F."/>
            <person name="Villemur R."/>
        </authorList>
    </citation>
    <scope>NUCLEOTIDE SEQUENCE [LARGE SCALE GENOMIC DNA]</scope>
    <source>
        <strain evidence="2 3">JAM1</strain>
    </source>
</reference>
<dbReference type="EMBL" id="CP003390">
    <property type="protein sequence ID" value="AFI84371.1"/>
    <property type="molecule type" value="Genomic_DNA"/>
</dbReference>
<sequence length="331" mass="36492">MMISYLSHLTSFTMPERYQLAAQSQRGFTLLEMVLVLFLIGLLASAGLLFTEGVEDQAKYDETKRRMELIRKAIIGDSTRTINGAPEISGFAADMGRLPGCIKELLVNKNCDGSEIEDWEVDPDTGIGFGWRGPYIQTIADRSGDVKFRDGYGNDDDTENFGWEWLLLDASNNTLSMTEAQSAVKANLQSLGFDVIDPVDDIPNGEIEAISNLIAQNDWLTDDGLTISFYNTSSLSSVDIELDNWDLSLSRSDIPEFINLSVATAVSSVTVQPESSVDVTANFENKIPMGIYLLTLNCNPSSTCPSSVTTPYQIVLLPKHHIAPFPWRISP</sequence>
<dbReference type="PROSITE" id="PS00409">
    <property type="entry name" value="PROKAR_NTER_METHYL"/>
    <property type="match status" value="1"/>
</dbReference>
<dbReference type="InterPro" id="IPR045584">
    <property type="entry name" value="Pilin-like"/>
</dbReference>
<name>I1XJ02_METNJ</name>
<organism evidence="2 3">
    <name type="scientific">Methylophaga nitratireducenticrescens</name>
    <dbReference type="NCBI Taxonomy" id="754476"/>
    <lineage>
        <taxon>Bacteria</taxon>
        <taxon>Pseudomonadati</taxon>
        <taxon>Pseudomonadota</taxon>
        <taxon>Gammaproteobacteria</taxon>
        <taxon>Thiotrichales</taxon>
        <taxon>Piscirickettsiaceae</taxon>
        <taxon>Methylophaga</taxon>
    </lineage>
</organism>
<evidence type="ECO:0000313" key="2">
    <source>
        <dbReference type="EMBL" id="AFI84371.1"/>
    </source>
</evidence>
<evidence type="ECO:0000313" key="3">
    <source>
        <dbReference type="Proteomes" id="UP000009144"/>
    </source>
</evidence>
<dbReference type="HOGENOM" id="CLU_838895_0_0_6"/>